<dbReference type="Gene3D" id="3.40.1110.10">
    <property type="entry name" value="Calcium-transporting ATPase, cytoplasmic domain N"/>
    <property type="match status" value="1"/>
</dbReference>
<dbReference type="Proteomes" id="UP000222788">
    <property type="component" value="Unassembled WGS sequence"/>
</dbReference>
<dbReference type="GO" id="GO:0006874">
    <property type="term" value="P:intracellular calcium ion homeostasis"/>
    <property type="evidence" value="ECO:0007669"/>
    <property type="project" value="TreeGrafter"/>
</dbReference>
<dbReference type="GO" id="GO:0005524">
    <property type="term" value="F:ATP binding"/>
    <property type="evidence" value="ECO:0007669"/>
    <property type="project" value="UniProtKB-KW"/>
</dbReference>
<comment type="catalytic activity">
    <reaction evidence="6">
        <text>Ca(2+)(in) + ATP + H2O = Ca(2+)(out) + ADP + phosphate + H(+)</text>
        <dbReference type="Rhea" id="RHEA:18105"/>
        <dbReference type="ChEBI" id="CHEBI:15377"/>
        <dbReference type="ChEBI" id="CHEBI:15378"/>
        <dbReference type="ChEBI" id="CHEBI:29108"/>
        <dbReference type="ChEBI" id="CHEBI:30616"/>
        <dbReference type="ChEBI" id="CHEBI:43474"/>
        <dbReference type="ChEBI" id="CHEBI:456216"/>
        <dbReference type="EC" id="7.2.2.10"/>
    </reaction>
</comment>
<feature type="compositionally biased region" description="Basic and acidic residues" evidence="7">
    <location>
        <begin position="42"/>
        <end position="55"/>
    </location>
</feature>
<feature type="transmembrane region" description="Helical" evidence="6">
    <location>
        <begin position="538"/>
        <end position="561"/>
    </location>
</feature>
<dbReference type="STRING" id="1035309.A0A2C5X3Z2"/>
<protein>
    <recommendedName>
        <fullName evidence="6">Calcium-transporting ATPase</fullName>
        <ecNumber evidence="6">7.2.2.10</ecNumber>
    </recommendedName>
</protein>
<dbReference type="GO" id="GO:0012505">
    <property type="term" value="C:endomembrane system"/>
    <property type="evidence" value="ECO:0007669"/>
    <property type="project" value="UniProtKB-SubCell"/>
</dbReference>
<gene>
    <name evidence="10" type="primary">ACA8</name>
    <name evidence="10" type="ORF">CFIMG_005610RA</name>
</gene>
<feature type="region of interest" description="Disordered" evidence="7">
    <location>
        <begin position="1"/>
        <end position="28"/>
    </location>
</feature>
<dbReference type="InterPro" id="IPR023298">
    <property type="entry name" value="ATPase_P-typ_TM_dom_sf"/>
</dbReference>
<keyword evidence="6" id="KW-1133">Transmembrane helix</keyword>
<dbReference type="EMBL" id="APWK03000062">
    <property type="protein sequence ID" value="PHH52591.1"/>
    <property type="molecule type" value="Genomic_DNA"/>
</dbReference>
<dbReference type="InterPro" id="IPR059000">
    <property type="entry name" value="ATPase_P-type_domA"/>
</dbReference>
<evidence type="ECO:0000256" key="1">
    <source>
        <dbReference type="ARBA" id="ARBA00004127"/>
    </source>
</evidence>
<name>A0A2C5X3Z2_9PEZI</name>
<dbReference type="SUPFAM" id="SSF81660">
    <property type="entry name" value="Metal cation-transporting ATPase, ATP-binding domain N"/>
    <property type="match status" value="1"/>
</dbReference>
<feature type="transmembrane region" description="Helical" evidence="6">
    <location>
        <begin position="964"/>
        <end position="985"/>
    </location>
</feature>
<dbReference type="InterPro" id="IPR006068">
    <property type="entry name" value="ATPase_P-typ_cation-transptr_C"/>
</dbReference>
<dbReference type="InterPro" id="IPR023299">
    <property type="entry name" value="ATPase_P-typ_cyto_dom_N"/>
</dbReference>
<reference evidence="10 11" key="1">
    <citation type="journal article" date="2013" name="Fungal Biol.">
        <title>Analysis of microsatellite markers in the genome of the plant pathogen Ceratocystis fimbriata.</title>
        <authorList>
            <person name="Simpson M.C."/>
            <person name="Wilken P.M."/>
            <person name="Coetzee M.P."/>
            <person name="Wingfield M.J."/>
            <person name="Wingfield B.D."/>
        </authorList>
    </citation>
    <scope>NUCLEOTIDE SEQUENCE [LARGE SCALE GENOMIC DNA]</scope>
    <source>
        <strain evidence="10 11">CBS 114723</strain>
    </source>
</reference>
<dbReference type="PANTHER" id="PTHR24093:SF369">
    <property type="entry name" value="CALCIUM-TRANSPORTING ATPASE"/>
    <property type="match status" value="1"/>
</dbReference>
<evidence type="ECO:0000313" key="10">
    <source>
        <dbReference type="EMBL" id="PHH52591.1"/>
    </source>
</evidence>
<dbReference type="GO" id="GO:0005388">
    <property type="term" value="F:P-type calcium transporter activity"/>
    <property type="evidence" value="ECO:0007669"/>
    <property type="project" value="UniProtKB-EC"/>
</dbReference>
<feature type="transmembrane region" description="Helical" evidence="6">
    <location>
        <begin position="991"/>
        <end position="1010"/>
    </location>
</feature>
<feature type="domain" description="Cation-transporting P-type ATPase C-terminal" evidence="9">
    <location>
        <begin position="983"/>
        <end position="1158"/>
    </location>
</feature>
<keyword evidence="5 6" id="KW-0406">Ion transport</keyword>
<feature type="transmembrane region" description="Helical" evidence="6">
    <location>
        <begin position="1031"/>
        <end position="1056"/>
    </location>
</feature>
<dbReference type="GO" id="GO:0005886">
    <property type="term" value="C:plasma membrane"/>
    <property type="evidence" value="ECO:0007669"/>
    <property type="project" value="TreeGrafter"/>
</dbReference>
<feature type="transmembrane region" description="Helical" evidence="6">
    <location>
        <begin position="1106"/>
        <end position="1124"/>
    </location>
</feature>
<dbReference type="InterPro" id="IPR036412">
    <property type="entry name" value="HAD-like_sf"/>
</dbReference>
<feature type="region of interest" description="Disordered" evidence="7">
    <location>
        <begin position="422"/>
        <end position="441"/>
    </location>
</feature>
<dbReference type="Pfam" id="PF00689">
    <property type="entry name" value="Cation_ATPase_C"/>
    <property type="match status" value="1"/>
</dbReference>
<dbReference type="NCBIfam" id="TIGR01517">
    <property type="entry name" value="ATPase-IIB_Ca"/>
    <property type="match status" value="1"/>
</dbReference>
<comment type="caution">
    <text evidence="10">The sequence shown here is derived from an EMBL/GenBank/DDBJ whole genome shotgun (WGS) entry which is preliminary data.</text>
</comment>
<dbReference type="PRINTS" id="PR00119">
    <property type="entry name" value="CATATPASE"/>
</dbReference>
<dbReference type="SUPFAM" id="SSF56784">
    <property type="entry name" value="HAD-like"/>
    <property type="match status" value="1"/>
</dbReference>
<dbReference type="Gene3D" id="1.20.1110.10">
    <property type="entry name" value="Calcium-transporting ATPase, transmembrane domain"/>
    <property type="match status" value="2"/>
</dbReference>
<comment type="caution">
    <text evidence="6">Lacks conserved residue(s) required for the propagation of feature annotation.</text>
</comment>
<feature type="domain" description="P-type ATPase A" evidence="8">
    <location>
        <begin position="365"/>
        <end position="468"/>
    </location>
</feature>
<evidence type="ECO:0000259" key="9">
    <source>
        <dbReference type="Pfam" id="PF00689"/>
    </source>
</evidence>
<keyword evidence="6" id="KW-0547">Nucleotide-binding</keyword>
<keyword evidence="4" id="KW-0460">Magnesium</keyword>
<keyword evidence="2 6" id="KW-0813">Transport</keyword>
<evidence type="ECO:0000313" key="11">
    <source>
        <dbReference type="Proteomes" id="UP000222788"/>
    </source>
</evidence>
<keyword evidence="6" id="KW-0472">Membrane</keyword>
<feature type="transmembrane region" description="Helical" evidence="6">
    <location>
        <begin position="1068"/>
        <end position="1085"/>
    </location>
</feature>
<accession>A0A2C5X3Z2</accession>
<dbReference type="SUPFAM" id="SSF81653">
    <property type="entry name" value="Calcium ATPase, transduction domain A"/>
    <property type="match status" value="1"/>
</dbReference>
<dbReference type="EC" id="7.2.2.10" evidence="6"/>
<dbReference type="GO" id="GO:0046872">
    <property type="term" value="F:metal ion binding"/>
    <property type="evidence" value="ECO:0007669"/>
    <property type="project" value="UniProtKB-KW"/>
</dbReference>
<comment type="similarity">
    <text evidence="6">Belongs to the cation transport ATPase (P-type) (TC 3.A.3) family.</text>
</comment>
<proteinExistence type="inferred from homology"/>
<dbReference type="Gene3D" id="2.70.150.10">
    <property type="entry name" value="Calcium-transporting ATPase, cytoplasmic transduction domain A"/>
    <property type="match status" value="1"/>
</dbReference>
<keyword evidence="6" id="KW-0812">Transmembrane</keyword>
<keyword evidence="6" id="KW-0106">Calcium</keyword>
<keyword evidence="6" id="KW-0067">ATP-binding</keyword>
<feature type="compositionally biased region" description="Low complexity" evidence="7">
    <location>
        <begin position="1"/>
        <end position="25"/>
    </location>
</feature>
<evidence type="ECO:0000256" key="6">
    <source>
        <dbReference type="RuleBase" id="RU361146"/>
    </source>
</evidence>
<sequence>MADAATADSNADASPKPHAPAPASAGNKVCCCNCPLSSAETEVAHHAPGSEKSDSELQQQQVPLLDSQPQPPAQAQLVQSSRGQFALSHHTFHQRQEKQRPESVSPQQQPSHTPGPSTKGSAITDCTSASTYIHQSPSISGTAAICGGELRSDLSKPHDHSLLLSAIDNAAFPDPANHHFAFSPAQLRLLTSTRSIDALCAFGGISGLAAGLRTKTLTGLSMDEIQPEGRVDFSEAVASARDVRLPRVASVELPEHSVAVDKALYAARQREYGSATAPQNAPLGRAFVGILWRRINDKLHLALFVSAIITLVLAACQTKNHPKKYKQELSEAAATVGALVVLILSRTFSEWEARRRFLQVDDANIERMVKVIRSASLQQIRLSELHVGDVVQLEPGEVIPADGIVISSDGLLIDEYSVRGEPRPVPKHTLPSKYGPPPNNESSHLDPFLISETVVLGGSGTYLVASTHKSWPQQPFGQYPPPETPLQTKLGVFARKLAAFGTMVGSLYLVILFIRYIIRVSSSSATSIHKARVFFDVLVNVSTVLIISIPSSLVFSALATLASTTSRMMTEGNLVKNVESIEIMGDVTCICTGKGGSLTHDDVSLTAGRAGYGKQYDFPEMFARNLGEEAKNLIKSAILLTSSGFETVGSTGCSEFAGSSVEMALLKFARDHLSLGNLLEERASFQVVRSCRFDSSLMLSFVLVHNKENERYRVYAIGAAEAILEHCGRVLDDPAHSLSSSPLTLDIFESLDASIHNYGRRMLSPVAVAYRDFLVSDFPIESLTTSCLLSDLVFVSLVGLQDPLRPDMTPLVRQCHQAGIFVRLVTGENFSLAREVATRCGIFTPGGIIMDGATFRTLSHWQLDLIVPRLQILARATPEDKLLLVAHLRSMGETVATTGSSLKETLSIKTADVGFAFGHCGAASVACQSASILALNQSFYSIVRALSWGRTVGDSVRKFLQFQLTLNITSGVVTVISTLVGTLIFNIPQLLWVNVIGTVIGLVALTTDYPSDDFLRRRPHLRPQALITLTMWKMILCQALYQILSILTIHYIGWAIFEPNDDDEISDLQTLVFNIYVMMQLFNLHNCRRVDNKINVHHQGFFRSPWFLIAQGIIIVGQVIIVTFGDKAFNTNPLDLYQWAWSILFGFLTLPLGALIRKIPDTLIYCVFQIFIRTYRSMTQPLIALMPTRCRADTHKAGGPPKCRCIQWLLKAGESILTPITYFPCKHIDAAKQPITSTRSGLMAAPLWRARHHLQNRLLEQSKTRGLLNLSELVESSRTSLNPIESGLDIHPETGLNDPVLMKTIGVDGASDPPSQDPEIIKMLSLRSKR</sequence>
<dbReference type="PANTHER" id="PTHR24093">
    <property type="entry name" value="CATION TRANSPORTING ATPASE"/>
    <property type="match status" value="1"/>
</dbReference>
<keyword evidence="6" id="KW-0109">Calcium transport</keyword>
<dbReference type="InterPro" id="IPR006408">
    <property type="entry name" value="P-type_ATPase_IIB"/>
</dbReference>
<feature type="transmembrane region" description="Helical" evidence="6">
    <location>
        <begin position="1136"/>
        <end position="1156"/>
    </location>
</feature>
<organism evidence="10 11">
    <name type="scientific">Ceratocystis fimbriata CBS 114723</name>
    <dbReference type="NCBI Taxonomy" id="1035309"/>
    <lineage>
        <taxon>Eukaryota</taxon>
        <taxon>Fungi</taxon>
        <taxon>Dikarya</taxon>
        <taxon>Ascomycota</taxon>
        <taxon>Pezizomycotina</taxon>
        <taxon>Sordariomycetes</taxon>
        <taxon>Hypocreomycetidae</taxon>
        <taxon>Microascales</taxon>
        <taxon>Ceratocystidaceae</taxon>
        <taxon>Ceratocystis</taxon>
    </lineage>
</organism>
<evidence type="ECO:0000256" key="7">
    <source>
        <dbReference type="SAM" id="MobiDB-lite"/>
    </source>
</evidence>
<dbReference type="InterPro" id="IPR008250">
    <property type="entry name" value="ATPase_P-typ_transduc_dom_A_sf"/>
</dbReference>
<feature type="compositionally biased region" description="Polar residues" evidence="7">
    <location>
        <begin position="102"/>
        <end position="124"/>
    </location>
</feature>
<dbReference type="SUPFAM" id="SSF81665">
    <property type="entry name" value="Calcium ATPase, transmembrane domain M"/>
    <property type="match status" value="1"/>
</dbReference>
<dbReference type="Pfam" id="PF00122">
    <property type="entry name" value="E1-E2_ATPase"/>
    <property type="match status" value="1"/>
</dbReference>
<feature type="transmembrane region" description="Helical" evidence="6">
    <location>
        <begin position="497"/>
        <end position="518"/>
    </location>
</feature>
<evidence type="ECO:0000256" key="3">
    <source>
        <dbReference type="ARBA" id="ARBA00022723"/>
    </source>
</evidence>
<comment type="function">
    <text evidence="6">Catalyzes the hydrolysis of ATP coupled with the transport of calcium.</text>
</comment>
<dbReference type="OrthoDB" id="3352408at2759"/>
<evidence type="ECO:0000256" key="4">
    <source>
        <dbReference type="ARBA" id="ARBA00022842"/>
    </source>
</evidence>
<feature type="transmembrane region" description="Helical" evidence="6">
    <location>
        <begin position="301"/>
        <end position="320"/>
    </location>
</feature>
<evidence type="ECO:0000256" key="2">
    <source>
        <dbReference type="ARBA" id="ARBA00022448"/>
    </source>
</evidence>
<keyword evidence="3" id="KW-0479">Metal-binding</keyword>
<evidence type="ECO:0000259" key="8">
    <source>
        <dbReference type="Pfam" id="PF00122"/>
    </source>
</evidence>
<comment type="subcellular location">
    <subcellularLocation>
        <location evidence="1">Endomembrane system</location>
        <topology evidence="1">Multi-pass membrane protein</topology>
    </subcellularLocation>
    <subcellularLocation>
        <location evidence="6">Membrane</location>
        <topology evidence="6">Multi-pass membrane protein</topology>
    </subcellularLocation>
</comment>
<dbReference type="Pfam" id="PF13246">
    <property type="entry name" value="Cation_ATPase"/>
    <property type="match status" value="1"/>
</dbReference>
<evidence type="ECO:0000256" key="5">
    <source>
        <dbReference type="ARBA" id="ARBA00023065"/>
    </source>
</evidence>
<feature type="compositionally biased region" description="Low complexity" evidence="7">
    <location>
        <begin position="63"/>
        <end position="81"/>
    </location>
</feature>
<reference evidence="10 11" key="2">
    <citation type="journal article" date="2013" name="IMA Fungus">
        <title>IMA Genome-F 1: Ceratocystis fimbriata: Draft nuclear genome sequence for the plant pathogen, Ceratocystis fimbriata.</title>
        <authorList>
            <person name="Wilken P.M."/>
            <person name="Steenkamp E.T."/>
            <person name="Wingfield M.J."/>
            <person name="de Beer Z.W."/>
            <person name="Wingfield B.D."/>
        </authorList>
    </citation>
    <scope>NUCLEOTIDE SEQUENCE [LARGE SCALE GENOMIC DNA]</scope>
    <source>
        <strain evidence="10 11">CBS 114723</strain>
    </source>
</reference>
<feature type="region of interest" description="Disordered" evidence="7">
    <location>
        <begin position="41"/>
        <end position="124"/>
    </location>
</feature>
<keyword evidence="11" id="KW-1185">Reference proteome</keyword>